<comment type="caution">
    <text evidence="10">The sequence shown here is derived from an EMBL/GenBank/DDBJ whole genome shotgun (WGS) entry which is preliminary data.</text>
</comment>
<evidence type="ECO:0000256" key="1">
    <source>
        <dbReference type="ARBA" id="ARBA00001974"/>
    </source>
</evidence>
<name>A0A323ULB1_RHOPL</name>
<protein>
    <submittedName>
        <fullName evidence="10">Acyl-CoA dehydrogenase</fullName>
    </submittedName>
</protein>
<dbReference type="PROSITE" id="PS00073">
    <property type="entry name" value="ACYL_COA_DH_2"/>
    <property type="match status" value="1"/>
</dbReference>
<dbReference type="Pfam" id="PF02770">
    <property type="entry name" value="Acyl-CoA_dh_M"/>
    <property type="match status" value="1"/>
</dbReference>
<dbReference type="Gene3D" id="2.40.110.10">
    <property type="entry name" value="Butyryl-CoA Dehydrogenase, subunit A, domain 2"/>
    <property type="match status" value="1"/>
</dbReference>
<dbReference type="GO" id="GO:0003995">
    <property type="term" value="F:acyl-CoA dehydrogenase activity"/>
    <property type="evidence" value="ECO:0007669"/>
    <property type="project" value="InterPro"/>
</dbReference>
<feature type="domain" description="Acyl-CoA dehydrogenase/oxidase N-terminal" evidence="9">
    <location>
        <begin position="12"/>
        <end position="124"/>
    </location>
</feature>
<feature type="domain" description="Acyl-CoA oxidase/dehydrogenase middle" evidence="8">
    <location>
        <begin position="128"/>
        <end position="223"/>
    </location>
</feature>
<accession>A0A323ULB1</accession>
<comment type="similarity">
    <text evidence="2 6">Belongs to the acyl-CoA dehydrogenase family.</text>
</comment>
<organism evidence="10 11">
    <name type="scientific">Rhodopseudomonas palustris</name>
    <dbReference type="NCBI Taxonomy" id="1076"/>
    <lineage>
        <taxon>Bacteria</taxon>
        <taxon>Pseudomonadati</taxon>
        <taxon>Pseudomonadota</taxon>
        <taxon>Alphaproteobacteria</taxon>
        <taxon>Hyphomicrobiales</taxon>
        <taxon>Nitrobacteraceae</taxon>
        <taxon>Rhodopseudomonas</taxon>
    </lineage>
</organism>
<dbReference type="InterPro" id="IPR013786">
    <property type="entry name" value="AcylCoA_DH/ox_N"/>
</dbReference>
<evidence type="ECO:0000256" key="5">
    <source>
        <dbReference type="ARBA" id="ARBA00023002"/>
    </source>
</evidence>
<dbReference type="Gene3D" id="1.20.140.10">
    <property type="entry name" value="Butyryl-CoA Dehydrogenase, subunit A, domain 3"/>
    <property type="match status" value="1"/>
</dbReference>
<dbReference type="InterPro" id="IPR036250">
    <property type="entry name" value="AcylCo_DH-like_C"/>
</dbReference>
<evidence type="ECO:0000259" key="7">
    <source>
        <dbReference type="Pfam" id="PF00441"/>
    </source>
</evidence>
<reference evidence="10 11" key="1">
    <citation type="submission" date="2018-06" db="EMBL/GenBank/DDBJ databases">
        <title>Draft Whole-Genome Sequence of the purple photosynthetic bacterium Rhodospeudomonas palustris XCP.</title>
        <authorList>
            <person name="Rayyan A."/>
            <person name="Meyer T.E."/>
            <person name="Kyndt J.A."/>
        </authorList>
    </citation>
    <scope>NUCLEOTIDE SEQUENCE [LARGE SCALE GENOMIC DNA]</scope>
    <source>
        <strain evidence="10 11">XCP</strain>
    </source>
</reference>
<evidence type="ECO:0000256" key="6">
    <source>
        <dbReference type="RuleBase" id="RU362125"/>
    </source>
</evidence>
<dbReference type="AlphaFoldDB" id="A0A323ULB1"/>
<dbReference type="OrthoDB" id="9775090at2"/>
<comment type="cofactor">
    <cofactor evidence="1 6">
        <name>FAD</name>
        <dbReference type="ChEBI" id="CHEBI:57692"/>
    </cofactor>
</comment>
<dbReference type="InterPro" id="IPR006089">
    <property type="entry name" value="Acyl-CoA_DH_CS"/>
</dbReference>
<evidence type="ECO:0000259" key="8">
    <source>
        <dbReference type="Pfam" id="PF02770"/>
    </source>
</evidence>
<dbReference type="InterPro" id="IPR009075">
    <property type="entry name" value="AcylCo_DH/oxidase_C"/>
</dbReference>
<gene>
    <name evidence="10" type="ORF">DNX69_11670</name>
</gene>
<dbReference type="Pfam" id="PF02771">
    <property type="entry name" value="Acyl-CoA_dh_N"/>
    <property type="match status" value="1"/>
</dbReference>
<dbReference type="InterPro" id="IPR037069">
    <property type="entry name" value="AcylCoA_DH/ox_N_sf"/>
</dbReference>
<evidence type="ECO:0000256" key="3">
    <source>
        <dbReference type="ARBA" id="ARBA00022630"/>
    </source>
</evidence>
<evidence type="ECO:0000256" key="4">
    <source>
        <dbReference type="ARBA" id="ARBA00022827"/>
    </source>
</evidence>
<dbReference type="InterPro" id="IPR009100">
    <property type="entry name" value="AcylCoA_DH/oxidase_NM_dom_sf"/>
</dbReference>
<sequence>MFIEKVRPRWYTEEIEALADLARRFCAEEILPNQERWFVEGATDREVWRKAGELGILLPDIATEYGGSGGTFAHEAAVAHELCLAGDTSLRPGKQIHVIAAHYIERYGTPAQRQKYLPLLASGQWIAAMGMTEPGGGTDLQNMRTRALRSGDDYVITGAKTFITNGSIADLIVLAVKTDPAQKAKGVSLVLFETKTPGFRVGRRLKKVGLHGSDTCELFFDECRVPADAILGGREGQGFAQMMQDLTYERALVGVNCAAVMEHAYAVTVEHAKTRDIFDKRLLDLQHIRFELAEVKTVALIARVFVDFIVERMVAGTIDTELASMTKWWTSDRQCEVVSRCLQLFGGHGYMLEYPIGRMFVDARIEPIYGGANELMKDLIGRQL</sequence>
<keyword evidence="4 6" id="KW-0274">FAD</keyword>
<feature type="domain" description="Acyl-CoA dehydrogenase/oxidase C-terminal" evidence="7">
    <location>
        <begin position="236"/>
        <end position="384"/>
    </location>
</feature>
<dbReference type="InterPro" id="IPR046373">
    <property type="entry name" value="Acyl-CoA_Oxase/DH_mid-dom_sf"/>
</dbReference>
<evidence type="ECO:0000259" key="9">
    <source>
        <dbReference type="Pfam" id="PF02771"/>
    </source>
</evidence>
<dbReference type="PANTHER" id="PTHR43884">
    <property type="entry name" value="ACYL-COA DEHYDROGENASE"/>
    <property type="match status" value="1"/>
</dbReference>
<dbReference type="SUPFAM" id="SSF56645">
    <property type="entry name" value="Acyl-CoA dehydrogenase NM domain-like"/>
    <property type="match status" value="1"/>
</dbReference>
<dbReference type="Pfam" id="PF00441">
    <property type="entry name" value="Acyl-CoA_dh_1"/>
    <property type="match status" value="1"/>
</dbReference>
<dbReference type="EMBL" id="QKQS01000016">
    <property type="protein sequence ID" value="PZA11766.1"/>
    <property type="molecule type" value="Genomic_DNA"/>
</dbReference>
<dbReference type="InterPro" id="IPR006091">
    <property type="entry name" value="Acyl-CoA_Oxase/DH_mid-dom"/>
</dbReference>
<dbReference type="PANTHER" id="PTHR43884:SF12">
    <property type="entry name" value="ISOVALERYL-COA DEHYDROGENASE, MITOCHONDRIAL-RELATED"/>
    <property type="match status" value="1"/>
</dbReference>
<dbReference type="Gene3D" id="1.10.540.10">
    <property type="entry name" value="Acyl-CoA dehydrogenase/oxidase, N-terminal domain"/>
    <property type="match status" value="1"/>
</dbReference>
<dbReference type="FunFam" id="2.40.110.10:FF:000002">
    <property type="entry name" value="Acyl-CoA dehydrogenase fadE12"/>
    <property type="match status" value="1"/>
</dbReference>
<evidence type="ECO:0000256" key="2">
    <source>
        <dbReference type="ARBA" id="ARBA00009347"/>
    </source>
</evidence>
<evidence type="ECO:0000313" key="10">
    <source>
        <dbReference type="EMBL" id="PZA11766.1"/>
    </source>
</evidence>
<keyword evidence="3 6" id="KW-0285">Flavoprotein</keyword>
<dbReference type="SUPFAM" id="SSF47203">
    <property type="entry name" value="Acyl-CoA dehydrogenase C-terminal domain-like"/>
    <property type="match status" value="1"/>
</dbReference>
<proteinExistence type="inferred from homology"/>
<keyword evidence="5 6" id="KW-0560">Oxidoreductase</keyword>
<dbReference type="GO" id="GO:0050660">
    <property type="term" value="F:flavin adenine dinucleotide binding"/>
    <property type="evidence" value="ECO:0007669"/>
    <property type="project" value="InterPro"/>
</dbReference>
<dbReference type="Proteomes" id="UP000248134">
    <property type="component" value="Unassembled WGS sequence"/>
</dbReference>
<dbReference type="RefSeq" id="WP_110786164.1">
    <property type="nucleotide sequence ID" value="NZ_QKQS01000016.1"/>
</dbReference>
<evidence type="ECO:0000313" key="11">
    <source>
        <dbReference type="Proteomes" id="UP000248134"/>
    </source>
</evidence>